<feature type="transmembrane region" description="Helical" evidence="1">
    <location>
        <begin position="171"/>
        <end position="191"/>
    </location>
</feature>
<gene>
    <name evidence="3" type="ORF">PRVXT_002395</name>
</gene>
<feature type="transmembrane region" description="Helical" evidence="1">
    <location>
        <begin position="121"/>
        <end position="139"/>
    </location>
</feature>
<feature type="domain" description="Prepilin type IV endopeptidase peptidase" evidence="2">
    <location>
        <begin position="78"/>
        <end position="186"/>
    </location>
</feature>
<dbReference type="EMBL" id="CP158367">
    <property type="protein sequence ID" value="XBX74361.1"/>
    <property type="molecule type" value="Genomic_DNA"/>
</dbReference>
<dbReference type="Pfam" id="PF01478">
    <property type="entry name" value="Peptidase_A24"/>
    <property type="match status" value="1"/>
</dbReference>
<dbReference type="EC" id="3.4.23.43" evidence="3"/>
<dbReference type="AlphaFoldDB" id="A0AAU7VK06"/>
<organism evidence="3">
    <name type="scientific">Proteinivorax tanatarense</name>
    <dbReference type="NCBI Taxonomy" id="1260629"/>
    <lineage>
        <taxon>Bacteria</taxon>
        <taxon>Bacillati</taxon>
        <taxon>Bacillota</taxon>
        <taxon>Clostridia</taxon>
        <taxon>Eubacteriales</taxon>
        <taxon>Proteinivoracaceae</taxon>
        <taxon>Proteinivorax</taxon>
    </lineage>
</organism>
<feature type="transmembrane region" description="Helical" evidence="1">
    <location>
        <begin position="203"/>
        <end position="227"/>
    </location>
</feature>
<dbReference type="InterPro" id="IPR000045">
    <property type="entry name" value="Prepilin_IV_endopep_pep"/>
</dbReference>
<evidence type="ECO:0000313" key="3">
    <source>
        <dbReference type="EMBL" id="XBX74361.1"/>
    </source>
</evidence>
<dbReference type="GO" id="GO:0016020">
    <property type="term" value="C:membrane"/>
    <property type="evidence" value="ECO:0007669"/>
    <property type="project" value="InterPro"/>
</dbReference>
<feature type="transmembrane region" description="Helical" evidence="1">
    <location>
        <begin position="51"/>
        <end position="84"/>
    </location>
</feature>
<reference evidence="3" key="2">
    <citation type="submission" date="2024-06" db="EMBL/GenBank/DDBJ databases">
        <authorList>
            <person name="Petrova K.O."/>
            <person name="Toshchakov S.V."/>
            <person name="Boltjanskaja Y.V."/>
            <person name="Kevbrin V."/>
        </authorList>
    </citation>
    <scope>NUCLEOTIDE SEQUENCE</scope>
    <source>
        <strain evidence="3">Z-910T</strain>
    </source>
</reference>
<reference evidence="3" key="1">
    <citation type="journal article" date="2013" name="Extremophiles">
        <title>Proteinivorax tanatarense gen. nov., sp. nov., an anaerobic, haloalkaliphilic, proteolytic bacterium isolated from a decaying algal bloom, and proposal of Proteinivoraceae fam. nov.</title>
        <authorList>
            <person name="Kevbrin V."/>
            <person name="Boltyanskaya Y."/>
            <person name="Zhilina T."/>
            <person name="Kolganova T."/>
            <person name="Lavrentjeva E."/>
            <person name="Kuznetsov B."/>
        </authorList>
    </citation>
    <scope>NUCLEOTIDE SEQUENCE</scope>
    <source>
        <strain evidence="3">Z-910T</strain>
    </source>
</reference>
<keyword evidence="3" id="KW-0378">Hydrolase</keyword>
<accession>A0AAU7VK06</accession>
<sequence length="228" mass="25054">MQNVMVFVTAVLGFVLGFYISSAVKKIILWKQGKNNKTYTLYRSEKNSDKWINAILLSIGFLLAFSFLDLYAAILTAVMSALALFGVRTDERIRIIPNELVLLLLITGLLNQLIINGFKGVGAGILALAIVTMIFFISARLTKLMSGSLGVGAGDIKLVMALSLMVGLDKIVLFVVGIAAFLLVYILYGLFTYKIKVGSRFPMCTQIMGGFMIVMYQPVLIEIVNFIS</sequence>
<evidence type="ECO:0000256" key="1">
    <source>
        <dbReference type="SAM" id="Phobius"/>
    </source>
</evidence>
<keyword evidence="1" id="KW-0472">Membrane</keyword>
<proteinExistence type="predicted"/>
<evidence type="ECO:0000259" key="2">
    <source>
        <dbReference type="Pfam" id="PF01478"/>
    </source>
</evidence>
<feature type="transmembrane region" description="Helical" evidence="1">
    <location>
        <begin position="96"/>
        <end position="115"/>
    </location>
</feature>
<dbReference type="RefSeq" id="WP_350343115.1">
    <property type="nucleotide sequence ID" value="NZ_CP158367.1"/>
</dbReference>
<keyword evidence="1" id="KW-1133">Transmembrane helix</keyword>
<keyword evidence="1" id="KW-0812">Transmembrane</keyword>
<dbReference type="Gene3D" id="1.20.120.1220">
    <property type="match status" value="1"/>
</dbReference>
<name>A0AAU7VK06_9FIRM</name>
<protein>
    <submittedName>
        <fullName evidence="3">Prepilin peptidase</fullName>
        <ecNumber evidence="3">3.4.23.43</ecNumber>
    </submittedName>
</protein>
<dbReference type="GO" id="GO:0004190">
    <property type="term" value="F:aspartic-type endopeptidase activity"/>
    <property type="evidence" value="ECO:0007669"/>
    <property type="project" value="UniProtKB-EC"/>
</dbReference>